<reference evidence="1" key="1">
    <citation type="submission" date="2021-02" db="EMBL/GenBank/DDBJ databases">
        <authorList>
            <person name="Nowell W R."/>
        </authorList>
    </citation>
    <scope>NUCLEOTIDE SEQUENCE</scope>
</reference>
<evidence type="ECO:0000313" key="2">
    <source>
        <dbReference type="Proteomes" id="UP000681722"/>
    </source>
</evidence>
<comment type="caution">
    <text evidence="1">The sequence shown here is derived from an EMBL/GenBank/DDBJ whole genome shotgun (WGS) entry which is preliminary data.</text>
</comment>
<gene>
    <name evidence="1" type="ORF">SRO942_LOCUS43092</name>
</gene>
<organism evidence="1 2">
    <name type="scientific">Didymodactylos carnosus</name>
    <dbReference type="NCBI Taxonomy" id="1234261"/>
    <lineage>
        <taxon>Eukaryota</taxon>
        <taxon>Metazoa</taxon>
        <taxon>Spiralia</taxon>
        <taxon>Gnathifera</taxon>
        <taxon>Rotifera</taxon>
        <taxon>Eurotatoria</taxon>
        <taxon>Bdelloidea</taxon>
        <taxon>Philodinida</taxon>
        <taxon>Philodinidae</taxon>
        <taxon>Didymodactylos</taxon>
    </lineage>
</organism>
<evidence type="ECO:0000313" key="1">
    <source>
        <dbReference type="EMBL" id="CAF4467491.1"/>
    </source>
</evidence>
<feature type="non-terminal residue" evidence="1">
    <location>
        <position position="1"/>
    </location>
</feature>
<dbReference type="Proteomes" id="UP000681722">
    <property type="component" value="Unassembled WGS sequence"/>
</dbReference>
<dbReference type="EMBL" id="CAJOBC010100472">
    <property type="protein sequence ID" value="CAF4467491.1"/>
    <property type="molecule type" value="Genomic_DNA"/>
</dbReference>
<proteinExistence type="predicted"/>
<dbReference type="AlphaFoldDB" id="A0A8S2WYN8"/>
<protein>
    <submittedName>
        <fullName evidence="1">Uncharacterized protein</fullName>
    </submittedName>
</protein>
<sequence length="110" mass="12421">LNTGSIQNVPPKNSRSTVAEPQLAFATSTIDNDSKELAIRKVSSQVEDRMGLVALQTKGLTIYYILTKQEAINKEFRHQSPLLIELISKKLSMNMYIQDISLDYITTYMP</sequence>
<accession>A0A8S2WYN8</accession>
<name>A0A8S2WYN8_9BILA</name>